<feature type="region of interest" description="Disordered" evidence="7">
    <location>
        <begin position="278"/>
        <end position="432"/>
    </location>
</feature>
<feature type="compositionally biased region" description="Basic and acidic residues" evidence="7">
    <location>
        <begin position="42"/>
        <end position="58"/>
    </location>
</feature>
<feature type="compositionally biased region" description="Basic and acidic residues" evidence="7">
    <location>
        <begin position="361"/>
        <end position="372"/>
    </location>
</feature>
<dbReference type="GO" id="GO:0051211">
    <property type="term" value="P:anisotropic cell growth"/>
    <property type="evidence" value="ECO:0007669"/>
    <property type="project" value="EnsemblPlants"/>
</dbReference>
<dbReference type="GO" id="GO:0055028">
    <property type="term" value="C:cortical microtubule"/>
    <property type="evidence" value="ECO:0007669"/>
    <property type="project" value="EnsemblPlants"/>
</dbReference>
<keyword evidence="2" id="KW-0963">Cytoplasm</keyword>
<dbReference type="GO" id="GO:0005635">
    <property type="term" value="C:nuclear envelope"/>
    <property type="evidence" value="ECO:0007669"/>
    <property type="project" value="EnsemblPlants"/>
</dbReference>
<dbReference type="GO" id="GO:0035556">
    <property type="term" value="P:intracellular signal transduction"/>
    <property type="evidence" value="ECO:0007669"/>
    <property type="project" value="EnsemblPlants"/>
</dbReference>
<dbReference type="FunFam" id="1.20.5.190:FF:000062">
    <property type="entry name" value="IQ-domain 11"/>
    <property type="match status" value="1"/>
</dbReference>
<comment type="subunit">
    <text evidence="6">Binds to multiple calmodulin (CaM) in the presence of Ca(2+) and CaM-like proteins.</text>
</comment>
<dbReference type="STRING" id="3983.A0A2C9V1J2"/>
<evidence type="ECO:0008006" key="10">
    <source>
        <dbReference type="Google" id="ProtNLM"/>
    </source>
</evidence>
<dbReference type="PANTHER" id="PTHR32295">
    <property type="entry name" value="IQ-DOMAIN 5-RELATED"/>
    <property type="match status" value="1"/>
</dbReference>
<dbReference type="SMART" id="SM00015">
    <property type="entry name" value="IQ"/>
    <property type="match status" value="2"/>
</dbReference>
<dbReference type="EMBL" id="CM004397">
    <property type="protein sequence ID" value="OAY37413.1"/>
    <property type="molecule type" value="Genomic_DNA"/>
</dbReference>
<dbReference type="PANTHER" id="PTHR32295:SF123">
    <property type="entry name" value="PROTEIN IQ-DOMAIN 5"/>
    <property type="match status" value="1"/>
</dbReference>
<protein>
    <recommendedName>
        <fullName evidence="10">DUF4005 domain-containing protein</fullName>
    </recommendedName>
</protein>
<evidence type="ECO:0000256" key="7">
    <source>
        <dbReference type="SAM" id="MobiDB-lite"/>
    </source>
</evidence>
<dbReference type="Pfam" id="PF00612">
    <property type="entry name" value="IQ"/>
    <property type="match status" value="1"/>
</dbReference>
<dbReference type="Gramene" id="Manes.11G099600.1.v8.1">
    <property type="protein sequence ID" value="Manes.11G099600.1.v8.1.CDS"/>
    <property type="gene ID" value="Manes.11G099600.v8.1"/>
</dbReference>
<organism evidence="8 9">
    <name type="scientific">Manihot esculenta</name>
    <name type="common">Cassava</name>
    <name type="synonym">Jatropha manihot</name>
    <dbReference type="NCBI Taxonomy" id="3983"/>
    <lineage>
        <taxon>Eukaryota</taxon>
        <taxon>Viridiplantae</taxon>
        <taxon>Streptophyta</taxon>
        <taxon>Embryophyta</taxon>
        <taxon>Tracheophyta</taxon>
        <taxon>Spermatophyta</taxon>
        <taxon>Magnoliopsida</taxon>
        <taxon>eudicotyledons</taxon>
        <taxon>Gunneridae</taxon>
        <taxon>Pentapetalae</taxon>
        <taxon>rosids</taxon>
        <taxon>fabids</taxon>
        <taxon>Malpighiales</taxon>
        <taxon>Euphorbiaceae</taxon>
        <taxon>Crotonoideae</taxon>
        <taxon>Manihoteae</taxon>
        <taxon>Manihot</taxon>
    </lineage>
</organism>
<gene>
    <name evidence="8" type="ORF">MANES_11G099600v8</name>
</gene>
<dbReference type="GO" id="GO:0009574">
    <property type="term" value="C:preprophase band"/>
    <property type="evidence" value="ECO:0007669"/>
    <property type="project" value="EnsemblPlants"/>
</dbReference>
<comment type="similarity">
    <text evidence="5">Belongs to the IQD family.</text>
</comment>
<dbReference type="AlphaFoldDB" id="A0A2C9V1J2"/>
<keyword evidence="9" id="KW-1185">Reference proteome</keyword>
<dbReference type="OMA" id="SAHNGFQ"/>
<comment type="caution">
    <text evidence="8">The sequence shown here is derived from an EMBL/GenBank/DDBJ whole genome shotgun (WGS) entry which is preliminary data.</text>
</comment>
<keyword evidence="3" id="KW-0677">Repeat</keyword>
<dbReference type="InterPro" id="IPR000048">
    <property type="entry name" value="IQ_motif_EF-hand-BS"/>
</dbReference>
<dbReference type="OrthoDB" id="654277at2759"/>
<feature type="compositionally biased region" description="Basic and acidic residues" evidence="7">
    <location>
        <begin position="15"/>
        <end position="29"/>
    </location>
</feature>
<name>A0A2C9V1J2_MANES</name>
<dbReference type="GO" id="GO:2001006">
    <property type="term" value="P:regulation of cellulose biosynthetic process"/>
    <property type="evidence" value="ECO:0007669"/>
    <property type="project" value="EnsemblPlants"/>
</dbReference>
<comment type="subcellular location">
    <subcellularLocation>
        <location evidence="1">Cytoplasm</location>
    </subcellularLocation>
</comment>
<evidence type="ECO:0000256" key="6">
    <source>
        <dbReference type="ARBA" id="ARBA00024378"/>
    </source>
</evidence>
<dbReference type="GO" id="GO:0072699">
    <property type="term" value="P:protein localization to cortical microtubule cytoskeleton"/>
    <property type="evidence" value="ECO:0007669"/>
    <property type="project" value="EnsemblPlants"/>
</dbReference>
<feature type="compositionally biased region" description="Basic and acidic residues" evidence="7">
    <location>
        <begin position="407"/>
        <end position="419"/>
    </location>
</feature>
<evidence type="ECO:0000256" key="3">
    <source>
        <dbReference type="ARBA" id="ARBA00022737"/>
    </source>
</evidence>
<dbReference type="PROSITE" id="PS50096">
    <property type="entry name" value="IQ"/>
    <property type="match status" value="2"/>
</dbReference>
<dbReference type="GO" id="GO:0005876">
    <property type="term" value="C:spindle microtubule"/>
    <property type="evidence" value="ECO:0007669"/>
    <property type="project" value="EnsemblPlants"/>
</dbReference>
<feature type="region of interest" description="Disordered" evidence="7">
    <location>
        <begin position="14"/>
        <end position="80"/>
    </location>
</feature>
<evidence type="ECO:0000256" key="5">
    <source>
        <dbReference type="ARBA" id="ARBA00024341"/>
    </source>
</evidence>
<proteinExistence type="inferred from homology"/>
<evidence type="ECO:0000256" key="4">
    <source>
        <dbReference type="ARBA" id="ARBA00022860"/>
    </source>
</evidence>
<dbReference type="GO" id="GO:0070507">
    <property type="term" value="P:regulation of microtubule cytoskeleton organization"/>
    <property type="evidence" value="ECO:0007669"/>
    <property type="project" value="EnsemblPlants"/>
</dbReference>
<dbReference type="GO" id="GO:0009524">
    <property type="term" value="C:phragmoplast"/>
    <property type="evidence" value="ECO:0007669"/>
    <property type="project" value="EnsemblPlants"/>
</dbReference>
<evidence type="ECO:0000256" key="1">
    <source>
        <dbReference type="ARBA" id="ARBA00004496"/>
    </source>
</evidence>
<reference evidence="9" key="1">
    <citation type="journal article" date="2016" name="Nat. Biotechnol.">
        <title>Sequencing wild and cultivated cassava and related species reveals extensive interspecific hybridization and genetic diversity.</title>
        <authorList>
            <person name="Bredeson J.V."/>
            <person name="Lyons J.B."/>
            <person name="Prochnik S.E."/>
            <person name="Wu G.A."/>
            <person name="Ha C.M."/>
            <person name="Edsinger-Gonzales E."/>
            <person name="Grimwood J."/>
            <person name="Schmutz J."/>
            <person name="Rabbi I.Y."/>
            <person name="Egesi C."/>
            <person name="Nauluvula P."/>
            <person name="Lebot V."/>
            <person name="Ndunguru J."/>
            <person name="Mkamilo G."/>
            <person name="Bart R.S."/>
            <person name="Setter T.L."/>
            <person name="Gleadow R.M."/>
            <person name="Kulakow P."/>
            <person name="Ferguson M.E."/>
            <person name="Rounsley S."/>
            <person name="Rokhsar D.S."/>
        </authorList>
    </citation>
    <scope>NUCLEOTIDE SEQUENCE [LARGE SCALE GENOMIC DNA]</scope>
    <source>
        <strain evidence="9">cv. AM560-2</strain>
    </source>
</reference>
<feature type="compositionally biased region" description="Low complexity" evidence="7">
    <location>
        <begin position="297"/>
        <end position="323"/>
    </location>
</feature>
<dbReference type="CDD" id="cd23767">
    <property type="entry name" value="IQCD"/>
    <property type="match status" value="1"/>
</dbReference>
<accession>A0A2C9V1J2</accession>
<dbReference type="Proteomes" id="UP000091857">
    <property type="component" value="Chromosome 11"/>
</dbReference>
<evidence type="ECO:0000313" key="8">
    <source>
        <dbReference type="EMBL" id="OAY37413.1"/>
    </source>
</evidence>
<evidence type="ECO:0000256" key="2">
    <source>
        <dbReference type="ARBA" id="ARBA00022490"/>
    </source>
</evidence>
<dbReference type="Gene3D" id="1.20.5.190">
    <property type="match status" value="1"/>
</dbReference>
<keyword evidence="4" id="KW-0112">Calmodulin-binding</keyword>
<dbReference type="GO" id="GO:0007017">
    <property type="term" value="P:microtubule-based process"/>
    <property type="evidence" value="ECO:0007669"/>
    <property type="project" value="EnsemblPlants"/>
</dbReference>
<dbReference type="GO" id="GO:0005516">
    <property type="term" value="F:calmodulin binding"/>
    <property type="evidence" value="ECO:0007669"/>
    <property type="project" value="UniProtKB-KW"/>
</dbReference>
<dbReference type="GO" id="GO:0016020">
    <property type="term" value="C:membrane"/>
    <property type="evidence" value="ECO:0007669"/>
    <property type="project" value="EnsemblPlants"/>
</dbReference>
<dbReference type="GO" id="GO:0090436">
    <property type="term" value="P:leaf pavement cell development"/>
    <property type="evidence" value="ECO:0007669"/>
    <property type="project" value="EnsemblPlants"/>
</dbReference>
<evidence type="ECO:0000313" key="9">
    <source>
        <dbReference type="Proteomes" id="UP000091857"/>
    </source>
</evidence>
<sequence>MGVSGKWIKALVGLKKSEKSQSQERDDNRTATSKFRQRRKHSVDFDADKLQEEFKDNVAEPVGDANHSVPDASESPSASLQVQDVAHNQKALREEWAATRIQTAFRGFLARRALRALKGLVRLQALVRGHAVRKQAAITLRCMQALVRVQARVRARRVRIALENQTAQQKLQLQLANEARVREIEEGWCDIVGSVEQIQAKLLKRQEAAAKRERAMAYALAHQWQAGSRQQAAPPGFEPDKSSWGWNWLERWMAVRPWENRFLDINLKDGVMIRENGMPDCKNGAKPQLKSSGKKPVVSSLQSNLSSQKIGPSNSDGSSTSPSKLEASNTVFAKPKGKPVLEDLVEEANSRPGLAQRSHSNPKERPIQPDKPTKKRLSLPNSGGGAGSQAARHGRIAGKGTPVSHKPARDKSKLNEKVDSNTTKSVAQAVDV</sequence>